<dbReference type="SUPFAM" id="SSF51569">
    <property type="entry name" value="Aldolase"/>
    <property type="match status" value="1"/>
</dbReference>
<name>A0ABX7B9Y2_9PROT</name>
<comment type="similarity">
    <text evidence="2">Belongs to the KHG/KDPG aldolase family.</text>
</comment>
<sequence length="225" mass="23339">MNTTPAGTAPDLPSPDLGARLDAAFAALPLVAILRGLTPREAEPAAQALYDRGFRLIEVPLNSPEPFDSIGAIRRLLPQDAIVGAGTVMTPDQVKTLAGLGADIVVMPHGDTDLIRAAKSAGLACLPGVTTPTEAFAALKAGADALKLFPAELISPRIVKAMRAVMPPGVRLLPVGGIAPETMRDYRDAGVAGFGLGSALYTPGMDVPELARRAESFVAAWREIA</sequence>
<comment type="pathway">
    <text evidence="1">Carbohydrate acid metabolism.</text>
</comment>
<evidence type="ECO:0000256" key="1">
    <source>
        <dbReference type="ARBA" id="ARBA00004761"/>
    </source>
</evidence>
<dbReference type="Pfam" id="PF01081">
    <property type="entry name" value="Aldolase"/>
    <property type="match status" value="1"/>
</dbReference>
<dbReference type="CDD" id="cd00452">
    <property type="entry name" value="KDPG_aldolase"/>
    <property type="match status" value="1"/>
</dbReference>
<keyword evidence="5" id="KW-0119">Carbohydrate metabolism</keyword>
<dbReference type="EMBL" id="CP067420">
    <property type="protein sequence ID" value="QQP91195.1"/>
    <property type="molecule type" value="Genomic_DNA"/>
</dbReference>
<evidence type="ECO:0000256" key="3">
    <source>
        <dbReference type="ARBA" id="ARBA00011233"/>
    </source>
</evidence>
<protein>
    <submittedName>
        <fullName evidence="6">2-dehydro-3-deoxy-6-phosphogalactonate aldolase</fullName>
    </submittedName>
</protein>
<comment type="subunit">
    <text evidence="3">Homotrimer.</text>
</comment>
<dbReference type="NCBIfam" id="NF006600">
    <property type="entry name" value="PRK09140.1"/>
    <property type="match status" value="1"/>
</dbReference>
<evidence type="ECO:0000256" key="5">
    <source>
        <dbReference type="ARBA" id="ARBA00023277"/>
    </source>
</evidence>
<dbReference type="Gene3D" id="3.20.20.70">
    <property type="entry name" value="Aldolase class I"/>
    <property type="match status" value="1"/>
</dbReference>
<keyword evidence="4" id="KW-0456">Lyase</keyword>
<dbReference type="InterPro" id="IPR000887">
    <property type="entry name" value="Aldlse_KDPG_KHG"/>
</dbReference>
<dbReference type="InterPro" id="IPR013785">
    <property type="entry name" value="Aldolase_TIM"/>
</dbReference>
<gene>
    <name evidence="6" type="ORF">IGS68_08305</name>
</gene>
<dbReference type="PANTHER" id="PTHR30246">
    <property type="entry name" value="2-KETO-3-DEOXY-6-PHOSPHOGLUCONATE ALDOLASE"/>
    <property type="match status" value="1"/>
</dbReference>
<keyword evidence="7" id="KW-1185">Reference proteome</keyword>
<evidence type="ECO:0000256" key="4">
    <source>
        <dbReference type="ARBA" id="ARBA00023239"/>
    </source>
</evidence>
<reference evidence="6" key="1">
    <citation type="submission" date="2021-02" db="EMBL/GenBank/DDBJ databases">
        <title>Skermanella TT6 skin isolate.</title>
        <authorList>
            <person name="Lee K."/>
            <person name="Ganzorig M."/>
        </authorList>
    </citation>
    <scope>NUCLEOTIDE SEQUENCE</scope>
    <source>
        <strain evidence="6">TT6</strain>
    </source>
</reference>
<evidence type="ECO:0000313" key="7">
    <source>
        <dbReference type="Proteomes" id="UP000595197"/>
    </source>
</evidence>
<evidence type="ECO:0000313" key="6">
    <source>
        <dbReference type="EMBL" id="QQP91195.1"/>
    </source>
</evidence>
<dbReference type="PANTHER" id="PTHR30246:SF1">
    <property type="entry name" value="2-DEHYDRO-3-DEOXY-6-PHOSPHOGALACTONATE ALDOLASE-RELATED"/>
    <property type="match status" value="1"/>
</dbReference>
<accession>A0ABX7B9Y2</accession>
<evidence type="ECO:0000256" key="2">
    <source>
        <dbReference type="ARBA" id="ARBA00006906"/>
    </source>
</evidence>
<dbReference type="Proteomes" id="UP000595197">
    <property type="component" value="Chromosome"/>
</dbReference>
<proteinExistence type="inferred from homology"/>
<dbReference type="RefSeq" id="WP_201078855.1">
    <property type="nucleotide sequence ID" value="NZ_CP067420.1"/>
</dbReference>
<organism evidence="6 7">
    <name type="scientific">Skermanella cutis</name>
    <dbReference type="NCBI Taxonomy" id="2775420"/>
    <lineage>
        <taxon>Bacteria</taxon>
        <taxon>Pseudomonadati</taxon>
        <taxon>Pseudomonadota</taxon>
        <taxon>Alphaproteobacteria</taxon>
        <taxon>Rhodospirillales</taxon>
        <taxon>Azospirillaceae</taxon>
        <taxon>Skermanella</taxon>
    </lineage>
</organism>